<dbReference type="GO" id="GO:0045842">
    <property type="term" value="P:positive regulation of mitotic metaphase/anaphase transition"/>
    <property type="evidence" value="ECO:0007669"/>
    <property type="project" value="TreeGrafter"/>
</dbReference>
<comment type="caution">
    <text evidence="10">The sequence shown here is derived from an EMBL/GenBank/DDBJ whole genome shotgun (WGS) entry which is preliminary data.</text>
</comment>
<feature type="repeat" description="TPR" evidence="7">
    <location>
        <begin position="422"/>
        <end position="455"/>
    </location>
</feature>
<dbReference type="InterPro" id="IPR007192">
    <property type="entry name" value="APC8"/>
</dbReference>
<protein>
    <recommendedName>
        <fullName evidence="9">Cdc23 domain-containing protein</fullName>
    </recommendedName>
</protein>
<reference evidence="10" key="1">
    <citation type="submission" date="2023-06" db="EMBL/GenBank/DDBJ databases">
        <authorList>
            <consortium name="Lawrence Berkeley National Laboratory"/>
            <person name="Ahrendt S."/>
            <person name="Sahu N."/>
            <person name="Indic B."/>
            <person name="Wong-Bajracharya J."/>
            <person name="Merenyi Z."/>
            <person name="Ke H.-M."/>
            <person name="Monk M."/>
            <person name="Kocsube S."/>
            <person name="Drula E."/>
            <person name="Lipzen A."/>
            <person name="Balint B."/>
            <person name="Henrissat B."/>
            <person name="Andreopoulos B."/>
            <person name="Martin F.M."/>
            <person name="Harder C.B."/>
            <person name="Rigling D."/>
            <person name="Ford K.L."/>
            <person name="Foster G.D."/>
            <person name="Pangilinan J."/>
            <person name="Papanicolaou A."/>
            <person name="Barry K."/>
            <person name="LaButti K."/>
            <person name="Viragh M."/>
            <person name="Koriabine M."/>
            <person name="Yan M."/>
            <person name="Riley R."/>
            <person name="Champramary S."/>
            <person name="Plett K.L."/>
            <person name="Tsai I.J."/>
            <person name="Slot J."/>
            <person name="Sipos G."/>
            <person name="Plett J."/>
            <person name="Nagy L.G."/>
            <person name="Grigoriev I.V."/>
        </authorList>
    </citation>
    <scope>NUCLEOTIDE SEQUENCE</scope>
    <source>
        <strain evidence="10">HWK02</strain>
    </source>
</reference>
<evidence type="ECO:0000256" key="6">
    <source>
        <dbReference type="ARBA" id="ARBA00023306"/>
    </source>
</evidence>
<feature type="repeat" description="TPR" evidence="7">
    <location>
        <begin position="354"/>
        <end position="387"/>
    </location>
</feature>
<evidence type="ECO:0000256" key="7">
    <source>
        <dbReference type="PROSITE-ProRule" id="PRU00339"/>
    </source>
</evidence>
<evidence type="ECO:0000256" key="1">
    <source>
        <dbReference type="ARBA" id="ARBA00022618"/>
    </source>
</evidence>
<feature type="domain" description="Cdc23" evidence="9">
    <location>
        <begin position="182"/>
        <end position="289"/>
    </location>
</feature>
<dbReference type="InterPro" id="IPR011990">
    <property type="entry name" value="TPR-like_helical_dom_sf"/>
</dbReference>
<dbReference type="Pfam" id="PF13181">
    <property type="entry name" value="TPR_8"/>
    <property type="match status" value="1"/>
</dbReference>
<accession>A0AA39PHV6</accession>
<dbReference type="PANTHER" id="PTHR12558">
    <property type="entry name" value="CELL DIVISION CYCLE 16,23,27"/>
    <property type="match status" value="1"/>
</dbReference>
<dbReference type="PANTHER" id="PTHR12558:SF10">
    <property type="entry name" value="CELL DIVISION CYCLE PROTEIN 23 HOMOLOG"/>
    <property type="match status" value="1"/>
</dbReference>
<dbReference type="Pfam" id="PF13432">
    <property type="entry name" value="TPR_16"/>
    <property type="match status" value="1"/>
</dbReference>
<evidence type="ECO:0000313" key="10">
    <source>
        <dbReference type="EMBL" id="KAK0484374.1"/>
    </source>
</evidence>
<dbReference type="EMBL" id="JAUEPU010000053">
    <property type="protein sequence ID" value="KAK0484374.1"/>
    <property type="molecule type" value="Genomic_DNA"/>
</dbReference>
<feature type="domain" description="Cdc23" evidence="9">
    <location>
        <begin position="11"/>
        <end position="146"/>
    </location>
</feature>
<gene>
    <name evidence="10" type="ORF">EDD18DRAFT_1083528</name>
</gene>
<keyword evidence="11" id="KW-1185">Reference proteome</keyword>
<keyword evidence="4" id="KW-0833">Ubl conjugation pathway</keyword>
<name>A0AA39PHV6_9AGAR</name>
<keyword evidence="1" id="KW-0132">Cell division</keyword>
<dbReference type="Gene3D" id="1.25.40.10">
    <property type="entry name" value="Tetratricopeptide repeat domain"/>
    <property type="match status" value="3"/>
</dbReference>
<dbReference type="Pfam" id="PF04049">
    <property type="entry name" value="ANAPC8"/>
    <property type="match status" value="2"/>
</dbReference>
<evidence type="ECO:0000256" key="5">
    <source>
        <dbReference type="ARBA" id="ARBA00022803"/>
    </source>
</evidence>
<organism evidence="10 11">
    <name type="scientific">Armillaria luteobubalina</name>
    <dbReference type="NCBI Taxonomy" id="153913"/>
    <lineage>
        <taxon>Eukaryota</taxon>
        <taxon>Fungi</taxon>
        <taxon>Dikarya</taxon>
        <taxon>Basidiomycota</taxon>
        <taxon>Agaricomycotina</taxon>
        <taxon>Agaricomycetes</taxon>
        <taxon>Agaricomycetidae</taxon>
        <taxon>Agaricales</taxon>
        <taxon>Marasmiineae</taxon>
        <taxon>Physalacriaceae</taxon>
        <taxon>Armillaria</taxon>
    </lineage>
</organism>
<keyword evidence="3" id="KW-0498">Mitosis</keyword>
<dbReference type="AlphaFoldDB" id="A0AA39PHV6"/>
<dbReference type="Proteomes" id="UP001175228">
    <property type="component" value="Unassembled WGS sequence"/>
</dbReference>
<evidence type="ECO:0000256" key="4">
    <source>
        <dbReference type="ARBA" id="ARBA00022786"/>
    </source>
</evidence>
<evidence type="ECO:0000259" key="9">
    <source>
        <dbReference type="Pfam" id="PF04049"/>
    </source>
</evidence>
<dbReference type="GO" id="GO:0051301">
    <property type="term" value="P:cell division"/>
    <property type="evidence" value="ECO:0007669"/>
    <property type="project" value="UniProtKB-KW"/>
</dbReference>
<evidence type="ECO:0000313" key="11">
    <source>
        <dbReference type="Proteomes" id="UP001175228"/>
    </source>
</evidence>
<dbReference type="GO" id="GO:0031145">
    <property type="term" value="P:anaphase-promoting complex-dependent catabolic process"/>
    <property type="evidence" value="ECO:0007669"/>
    <property type="project" value="TreeGrafter"/>
</dbReference>
<keyword evidence="6" id="KW-0131">Cell cycle</keyword>
<keyword evidence="2" id="KW-0677">Repeat</keyword>
<dbReference type="PROSITE" id="PS50005">
    <property type="entry name" value="TPR"/>
    <property type="match status" value="3"/>
</dbReference>
<dbReference type="GO" id="GO:0005680">
    <property type="term" value="C:anaphase-promoting complex"/>
    <property type="evidence" value="ECO:0007669"/>
    <property type="project" value="InterPro"/>
</dbReference>
<dbReference type="SMART" id="SM00028">
    <property type="entry name" value="TPR"/>
    <property type="match status" value="5"/>
</dbReference>
<keyword evidence="5 7" id="KW-0802">TPR repeat</keyword>
<evidence type="ECO:0000256" key="2">
    <source>
        <dbReference type="ARBA" id="ARBA00022737"/>
    </source>
</evidence>
<feature type="repeat" description="TPR" evidence="7">
    <location>
        <begin position="388"/>
        <end position="421"/>
    </location>
</feature>
<dbReference type="InterPro" id="IPR019734">
    <property type="entry name" value="TPR_rpt"/>
</dbReference>
<dbReference type="GO" id="GO:0016567">
    <property type="term" value="P:protein ubiquitination"/>
    <property type="evidence" value="ECO:0007669"/>
    <property type="project" value="TreeGrafter"/>
</dbReference>
<feature type="region of interest" description="Disordered" evidence="8">
    <location>
        <begin position="44"/>
        <end position="85"/>
    </location>
</feature>
<feature type="compositionally biased region" description="Polar residues" evidence="8">
    <location>
        <begin position="47"/>
        <end position="77"/>
    </location>
</feature>
<evidence type="ECO:0000256" key="8">
    <source>
        <dbReference type="SAM" id="MobiDB-lite"/>
    </source>
</evidence>
<evidence type="ECO:0000256" key="3">
    <source>
        <dbReference type="ARBA" id="ARBA00022776"/>
    </source>
</evidence>
<proteinExistence type="predicted"/>
<dbReference type="SUPFAM" id="SSF48452">
    <property type="entry name" value="TPR-like"/>
    <property type="match status" value="2"/>
</dbReference>
<sequence length="596" mass="67720">MANYVDASMAADIRAAVQECSERGLYKAAQWAADLLLTIPEAKRNTRPPTMETTFSTSTPSRNNANASTSSMESPTKSPARHPHAASLKSLPAELLRHEAQLEALEEDEIAMARAWMDTREYTRIAPALRNCRSSKARFLEVYSRYAVQHYLAMLLTNGKHNGIPCPGPTELRELLRLVRDTADPWLLFLKGLFLKHLGRCEEAAESAILSIAGFLWNWSAWELLRSCISDNEQMSALIQLLPIPENHPLTQMFQIKTMSDLQLASEHEMSLAAKLLEPNCFPKSDFLYGLRGCIMYNSHDMGAAVVEFERMLELDPWHIEYVDVYSFALHVNEGTRKLSRLSREYLLLNKDRPEVACFVGNYYSVRSYHIDAIKYFKRAVDLDPTYDTALTLMGHEYIEMKNAQAAITAYRQTLDIRRDDHRAWYGLGQAYELLSMHDNALHYFLHATSIVPYDMRMWQAAGHCYEVLGRIRQAIECYKRSLISADPRETIVKLNLARLYYKLGEVMEGVSFHRRIIEISQAEQRDIADYAKSCIEVAAYQMVVPDGDLNLAQEYLSSVAASNSEDVVRATTMLKNVTRLIAKQKTSEGTDAVEA</sequence>